<dbReference type="FunFam" id="1.10.418.10:FF:000067">
    <property type="entry name" value="kinesin-like protein KIN-14F"/>
    <property type="match status" value="1"/>
</dbReference>
<dbReference type="GO" id="GO:0007018">
    <property type="term" value="P:microtubule-based movement"/>
    <property type="evidence" value="ECO:0007669"/>
    <property type="project" value="InterPro"/>
</dbReference>
<feature type="region of interest" description="Disordered" evidence="5">
    <location>
        <begin position="1139"/>
        <end position="1171"/>
    </location>
</feature>
<dbReference type="SUPFAM" id="SSF47576">
    <property type="entry name" value="Calponin-homology domain, CH-domain"/>
    <property type="match status" value="1"/>
</dbReference>
<keyword evidence="3" id="KW-0547">Nucleotide-binding</keyword>
<keyword evidence="9" id="KW-1185">Reference proteome</keyword>
<dbReference type="EMBL" id="QJKJ01006985">
    <property type="protein sequence ID" value="RDX84655.1"/>
    <property type="molecule type" value="Genomic_DNA"/>
</dbReference>
<keyword evidence="2 3" id="KW-0505">Motor protein</keyword>
<dbReference type="PROSITE" id="PS50021">
    <property type="entry name" value="CH"/>
    <property type="match status" value="1"/>
</dbReference>
<evidence type="ECO:0000256" key="4">
    <source>
        <dbReference type="SAM" id="Coils"/>
    </source>
</evidence>
<feature type="non-terminal residue" evidence="8">
    <location>
        <position position="1"/>
    </location>
</feature>
<feature type="compositionally biased region" description="Polar residues" evidence="5">
    <location>
        <begin position="1139"/>
        <end position="1150"/>
    </location>
</feature>
<keyword evidence="4" id="KW-0175">Coiled coil</keyword>
<evidence type="ECO:0000256" key="2">
    <source>
        <dbReference type="ARBA" id="ARBA00023175"/>
    </source>
</evidence>
<evidence type="ECO:0000313" key="9">
    <source>
        <dbReference type="Proteomes" id="UP000257109"/>
    </source>
</evidence>
<comment type="similarity">
    <text evidence="1">Belongs to the TRAFAC class myosin-kinesin ATPase superfamily. Kinesin family. KIN-14 subfamily.</text>
</comment>
<dbReference type="Pfam" id="PF00225">
    <property type="entry name" value="Kinesin"/>
    <property type="match status" value="1"/>
</dbReference>
<accession>A0A371G270</accession>
<evidence type="ECO:0000256" key="1">
    <source>
        <dbReference type="ARBA" id="ARBA00010899"/>
    </source>
</evidence>
<keyword evidence="3" id="KW-0067">ATP-binding</keyword>
<dbReference type="PANTHER" id="PTHR47972">
    <property type="entry name" value="KINESIN-LIKE PROTEIN KLP-3"/>
    <property type="match status" value="1"/>
</dbReference>
<protein>
    <submittedName>
        <fullName evidence="8">Kinesin-like protein KIN-14F</fullName>
    </submittedName>
</protein>
<dbReference type="SMART" id="SM00129">
    <property type="entry name" value="KISc"/>
    <property type="match status" value="1"/>
</dbReference>
<sequence>MAKTTFEIQGLQIMRETKMPQESSQNSFFTSPSKRGLKGLVSINKEASCTATEEGFNDNELAQRKAEEAAWRRYKATEWLRQMDDVASSSLSPTPSEEEFCLSLRNGLILCNVLNKVNPGAVLKVVDNPGLAVQSAEGAAHSAIQYFENMRNFLEAVKDMQLLTFEASDLEKGGSSNKVVDCILCLKGFYEWKLSGGVGVWRYGGTVRITSFPKKSPSSIVGSESADESLDESESSQYEQLLEFLQLSEEILIEETRTANALAFLYDHFGLRLLQAYLREANGIEDLPLNAMVIDTLLSKVVKDFSSLLVSQGTQLGLFLKKILKGDIGCLSKREFIEAISLYLNQRSSLASNDFSKFCNCGGKRDSIRQNSNYSTKYAEVINTQQKQLEGMKYFFEETKLEVKQIQSEWEEEFSRLEDHIKSLEVASSSYHKVLEENRLLYNQVQELKGAIRVYCRVRPFLPGQSNGQSTVDYIGENGDMMIVNPLKHGKDSRRVFSFNKVFGTSVTQEQIYADTQPLVRSVLDGYNVCIFAYGQTGSGKTYTMSGPDLTTEETWGVNYRALGDLFHISKEREGSIKYEVFVQMIEIYNEQVRDLLVSDGSNRRYPFSSAFISLTRYTLDIRNNSQLNGINVPDAFLVPVTCTQDVLDLMRIGQKNRAVGATALNERSSRSHSVLTVHVRGRELVSNSILRGCLHLVDLAGSERVDKSEAVGERLKEAQHINKSLSALGDVISALAQKSPHIPYRNSKLTQVLQDSLGGHAKTLMFVHINPELNAIGETISTLKFAERVSSIELGAAQSNKETGEIRELKEEISNLKLALERKETELEQWKTGNARNAIDSQKPRAVSPFQSPKYGASGNMKHETGQRLMDDRSFESRSCSSGKQRRSRFPSAFMDKDSMPKMSLLSEDKLVSSVKGRSPSPPVRRSLSNDRGTVIKSKVKTETSDNQPVLKHPFPARVPANKSLVTMPVAASTDYSTRMHVNLQEPVKHENITETLFNLQKANSRKVHQEHEEEQFKQALSVVRQGGIRKSKVESKANSKHHQLSPFKIQKPDLIPTFIPDLEFAGEMTVETPPKNDYSETENGLRFMESAVHGSLSLKKIRQNFARNFQNLESRGIMQPGEPLLVSKVENKLLNGSGSNLKEGSNASIPEFKRSRSTPRGKFFGTTIN</sequence>
<dbReference type="GO" id="GO:0003777">
    <property type="term" value="F:microtubule motor activity"/>
    <property type="evidence" value="ECO:0007669"/>
    <property type="project" value="InterPro"/>
</dbReference>
<reference evidence="8" key="1">
    <citation type="submission" date="2018-05" db="EMBL/GenBank/DDBJ databases">
        <title>Draft genome of Mucuna pruriens seed.</title>
        <authorList>
            <person name="Nnadi N.E."/>
            <person name="Vos R."/>
            <person name="Hasami M.H."/>
            <person name="Devisetty U.K."/>
            <person name="Aguiy J.C."/>
        </authorList>
    </citation>
    <scope>NUCLEOTIDE SEQUENCE [LARGE SCALE GENOMIC DNA]</scope>
    <source>
        <strain evidence="8">JCA_2017</strain>
    </source>
</reference>
<evidence type="ECO:0000256" key="5">
    <source>
        <dbReference type="SAM" id="MobiDB-lite"/>
    </source>
</evidence>
<feature type="region of interest" description="Disordered" evidence="5">
    <location>
        <begin position="835"/>
        <end position="899"/>
    </location>
</feature>
<dbReference type="AlphaFoldDB" id="A0A371G270"/>
<feature type="domain" description="Calponin-homology (CH)" evidence="6">
    <location>
        <begin position="70"/>
        <end position="191"/>
    </location>
</feature>
<dbReference type="SUPFAM" id="SSF52540">
    <property type="entry name" value="P-loop containing nucleoside triphosphate hydrolases"/>
    <property type="match status" value="1"/>
</dbReference>
<dbReference type="InterPro" id="IPR027417">
    <property type="entry name" value="P-loop_NTPase"/>
</dbReference>
<dbReference type="STRING" id="157652.A0A371G270"/>
<dbReference type="GO" id="GO:0015630">
    <property type="term" value="C:microtubule cytoskeleton"/>
    <property type="evidence" value="ECO:0007669"/>
    <property type="project" value="TreeGrafter"/>
</dbReference>
<dbReference type="InterPro" id="IPR036872">
    <property type="entry name" value="CH_dom_sf"/>
</dbReference>
<comment type="caution">
    <text evidence="8">The sequence shown here is derived from an EMBL/GenBank/DDBJ whole genome shotgun (WGS) entry which is preliminary data.</text>
</comment>
<dbReference type="InterPro" id="IPR036961">
    <property type="entry name" value="Kinesin_motor_dom_sf"/>
</dbReference>
<evidence type="ECO:0000313" key="8">
    <source>
        <dbReference type="EMBL" id="RDX84655.1"/>
    </source>
</evidence>
<evidence type="ECO:0000259" key="7">
    <source>
        <dbReference type="PROSITE" id="PS50067"/>
    </source>
</evidence>
<feature type="domain" description="Kinesin motor" evidence="7">
    <location>
        <begin position="451"/>
        <end position="793"/>
    </location>
</feature>
<dbReference type="OrthoDB" id="3176171at2759"/>
<dbReference type="PRINTS" id="PR00380">
    <property type="entry name" value="KINESINHEAVY"/>
</dbReference>
<dbReference type="InterPro" id="IPR001715">
    <property type="entry name" value="CH_dom"/>
</dbReference>
<feature type="binding site" evidence="3">
    <location>
        <begin position="535"/>
        <end position="542"/>
    </location>
    <ligand>
        <name>ATP</name>
        <dbReference type="ChEBI" id="CHEBI:30616"/>
    </ligand>
</feature>
<name>A0A371G270_MUCPR</name>
<dbReference type="PROSITE" id="PS50067">
    <property type="entry name" value="KINESIN_MOTOR_2"/>
    <property type="match status" value="1"/>
</dbReference>
<gene>
    <name evidence="8" type="primary">KIN14F</name>
    <name evidence="8" type="ORF">CR513_34264</name>
</gene>
<dbReference type="CDD" id="cd21203">
    <property type="entry name" value="CH_AtKIN14-like"/>
    <property type="match status" value="1"/>
</dbReference>
<organism evidence="8 9">
    <name type="scientific">Mucuna pruriens</name>
    <name type="common">Velvet bean</name>
    <name type="synonym">Dolichos pruriens</name>
    <dbReference type="NCBI Taxonomy" id="157652"/>
    <lineage>
        <taxon>Eukaryota</taxon>
        <taxon>Viridiplantae</taxon>
        <taxon>Streptophyta</taxon>
        <taxon>Embryophyta</taxon>
        <taxon>Tracheophyta</taxon>
        <taxon>Spermatophyta</taxon>
        <taxon>Magnoliopsida</taxon>
        <taxon>eudicotyledons</taxon>
        <taxon>Gunneridae</taxon>
        <taxon>Pentapetalae</taxon>
        <taxon>rosids</taxon>
        <taxon>fabids</taxon>
        <taxon>Fabales</taxon>
        <taxon>Fabaceae</taxon>
        <taxon>Papilionoideae</taxon>
        <taxon>50 kb inversion clade</taxon>
        <taxon>NPAAA clade</taxon>
        <taxon>indigoferoid/millettioid clade</taxon>
        <taxon>Phaseoleae</taxon>
        <taxon>Mucuna</taxon>
    </lineage>
</organism>
<dbReference type="Pfam" id="PF00307">
    <property type="entry name" value="CH"/>
    <property type="match status" value="1"/>
</dbReference>
<dbReference type="Gene3D" id="3.40.850.10">
    <property type="entry name" value="Kinesin motor domain"/>
    <property type="match status" value="1"/>
</dbReference>
<dbReference type="GO" id="GO:0005524">
    <property type="term" value="F:ATP binding"/>
    <property type="evidence" value="ECO:0007669"/>
    <property type="project" value="UniProtKB-UniRule"/>
</dbReference>
<dbReference type="InterPro" id="IPR027640">
    <property type="entry name" value="Kinesin-like_fam"/>
</dbReference>
<feature type="coiled-coil region" evidence="4">
    <location>
        <begin position="800"/>
        <end position="834"/>
    </location>
</feature>
<evidence type="ECO:0000256" key="3">
    <source>
        <dbReference type="PROSITE-ProRule" id="PRU00283"/>
    </source>
</evidence>
<dbReference type="FunFam" id="3.40.850.10:FF:000086">
    <property type="entry name" value="kinesin-like protein KIN-14F"/>
    <property type="match status" value="1"/>
</dbReference>
<evidence type="ECO:0000259" key="6">
    <source>
        <dbReference type="PROSITE" id="PS50021"/>
    </source>
</evidence>
<dbReference type="SMART" id="SM00033">
    <property type="entry name" value="CH"/>
    <property type="match status" value="1"/>
</dbReference>
<proteinExistence type="inferred from homology"/>
<feature type="non-terminal residue" evidence="8">
    <location>
        <position position="1171"/>
    </location>
</feature>
<dbReference type="Gene3D" id="1.10.418.10">
    <property type="entry name" value="Calponin-like domain"/>
    <property type="match status" value="1"/>
</dbReference>
<dbReference type="Proteomes" id="UP000257109">
    <property type="component" value="Unassembled WGS sequence"/>
</dbReference>
<dbReference type="PANTHER" id="PTHR47972:SF28">
    <property type="entry name" value="KINESIN-LIKE PROTEIN KLP-3"/>
    <property type="match status" value="1"/>
</dbReference>
<feature type="compositionally biased region" description="Basic and acidic residues" evidence="5">
    <location>
        <begin position="862"/>
        <end position="877"/>
    </location>
</feature>
<dbReference type="InterPro" id="IPR001752">
    <property type="entry name" value="Kinesin_motor_dom"/>
</dbReference>
<dbReference type="GO" id="GO:0008017">
    <property type="term" value="F:microtubule binding"/>
    <property type="evidence" value="ECO:0007669"/>
    <property type="project" value="InterPro"/>
</dbReference>